<protein>
    <recommendedName>
        <fullName evidence="6">NACHT domain-containing protein</fullName>
    </recommendedName>
</protein>
<evidence type="ECO:0000259" key="3">
    <source>
        <dbReference type="Pfam" id="PF24883"/>
    </source>
</evidence>
<proteinExistence type="predicted"/>
<comment type="caution">
    <text evidence="4">The sequence shown here is derived from an EMBL/GenBank/DDBJ whole genome shotgun (WGS) entry which is preliminary data.</text>
</comment>
<reference evidence="4 5" key="1">
    <citation type="journal article" date="2025" name="Microbiol. Resour. Announc.">
        <title>Draft genome sequences for Neonectria magnoliae and Neonectria punicea, canker pathogens of Liriodendron tulipifera and Acer saccharum in West Virginia.</title>
        <authorList>
            <person name="Petronek H.M."/>
            <person name="Kasson M.T."/>
            <person name="Metheny A.M."/>
            <person name="Stauder C.M."/>
            <person name="Lovett B."/>
            <person name="Lynch S.C."/>
            <person name="Garnas J.R."/>
            <person name="Kasson L.R."/>
            <person name="Stajich J.E."/>
        </authorList>
    </citation>
    <scope>NUCLEOTIDE SEQUENCE [LARGE SCALE GENOMIC DNA]</scope>
    <source>
        <strain evidence="4 5">NRRL 64651</strain>
    </source>
</reference>
<evidence type="ECO:0000259" key="2">
    <source>
        <dbReference type="Pfam" id="PF17111"/>
    </source>
</evidence>
<sequence>MSDPLSIAGSIAGLISLADLVFRAVFKYTRAVRDAKTNIDALANEINYLGTDLRHLYALVSELETERNTFEPTLRMHHLSHCDNTLSNIKKRVDKASASFARSKVISVTRQLKWPFSTSETKGLLDDLSRHKQSINAALSADTLRKLQLTLSKTDEIIQQVTSVEDIVKRIEIKTQITVDNRKQKILDYFIEISPRSRLGMSVKLRHPMTGFWLTNSLEFLKWLETPNSRLWLSGIPGAGKTVLAGAVIQEALNHCHGSKEVGVGYFCDYKTPVTGDPVNILGAIAHQLALQKPEVFEVLCQYYDELHPPNHLPTKPDPVELRAKISEMAELFDQTVIVVDGLDECDDNTDDVVKILVDLAEYSDNMSMALFSRDHLDIRIHLEDNFKHIPIAARTDDVKDEIMKTLV</sequence>
<dbReference type="InterPro" id="IPR027417">
    <property type="entry name" value="P-loop_NTPase"/>
</dbReference>
<evidence type="ECO:0000313" key="4">
    <source>
        <dbReference type="EMBL" id="KAK7429775.1"/>
    </source>
</evidence>
<feature type="domain" description="Azaphilone pigments biosynthesis cluster protein L N-terminal" evidence="2">
    <location>
        <begin position="3"/>
        <end position="180"/>
    </location>
</feature>
<evidence type="ECO:0000256" key="1">
    <source>
        <dbReference type="ARBA" id="ARBA00022737"/>
    </source>
</evidence>
<dbReference type="InterPro" id="IPR031348">
    <property type="entry name" value="PigL_N"/>
</dbReference>
<evidence type="ECO:0008006" key="6">
    <source>
        <dbReference type="Google" id="ProtNLM"/>
    </source>
</evidence>
<dbReference type="PANTHER" id="PTHR10039">
    <property type="entry name" value="AMELOGENIN"/>
    <property type="match status" value="1"/>
</dbReference>
<feature type="domain" description="Nephrocystin 3-like N-terminal" evidence="3">
    <location>
        <begin position="210"/>
        <end position="374"/>
    </location>
</feature>
<dbReference type="Proteomes" id="UP001498421">
    <property type="component" value="Unassembled WGS sequence"/>
</dbReference>
<dbReference type="InterPro" id="IPR056884">
    <property type="entry name" value="NPHP3-like_N"/>
</dbReference>
<name>A0ABR1I8H3_9HYPO</name>
<dbReference type="EMBL" id="JAZAVK010000025">
    <property type="protein sequence ID" value="KAK7429775.1"/>
    <property type="molecule type" value="Genomic_DNA"/>
</dbReference>
<evidence type="ECO:0000313" key="5">
    <source>
        <dbReference type="Proteomes" id="UP001498421"/>
    </source>
</evidence>
<keyword evidence="1" id="KW-0677">Repeat</keyword>
<organism evidence="4 5">
    <name type="scientific">Neonectria magnoliae</name>
    <dbReference type="NCBI Taxonomy" id="2732573"/>
    <lineage>
        <taxon>Eukaryota</taxon>
        <taxon>Fungi</taxon>
        <taxon>Dikarya</taxon>
        <taxon>Ascomycota</taxon>
        <taxon>Pezizomycotina</taxon>
        <taxon>Sordariomycetes</taxon>
        <taxon>Hypocreomycetidae</taxon>
        <taxon>Hypocreales</taxon>
        <taxon>Nectriaceae</taxon>
        <taxon>Neonectria</taxon>
    </lineage>
</organism>
<dbReference type="PANTHER" id="PTHR10039:SF16">
    <property type="entry name" value="GPI INOSITOL-DEACYLASE"/>
    <property type="match status" value="1"/>
</dbReference>
<accession>A0ABR1I8H3</accession>
<dbReference type="Pfam" id="PF17111">
    <property type="entry name" value="PigL_N"/>
    <property type="match status" value="1"/>
</dbReference>
<dbReference type="Pfam" id="PF24883">
    <property type="entry name" value="NPHP3_N"/>
    <property type="match status" value="1"/>
</dbReference>
<dbReference type="Gene3D" id="3.40.50.300">
    <property type="entry name" value="P-loop containing nucleotide triphosphate hydrolases"/>
    <property type="match status" value="1"/>
</dbReference>
<gene>
    <name evidence="4" type="ORF">QQZ08_003620</name>
</gene>
<dbReference type="SUPFAM" id="SSF52540">
    <property type="entry name" value="P-loop containing nucleoside triphosphate hydrolases"/>
    <property type="match status" value="1"/>
</dbReference>
<keyword evidence="5" id="KW-1185">Reference proteome</keyword>